<name>A0ABR2JII9_9PEZI</name>
<accession>A0ABR2JII9</accession>
<keyword evidence="2" id="KW-1185">Reference proteome</keyword>
<dbReference type="Proteomes" id="UP001390339">
    <property type="component" value="Unassembled WGS sequence"/>
</dbReference>
<sequence>MYFQPLKSKHLPPSIDIRIQHPFSIFSPLTTRQLQGLVSIATFLLHSSHSLSNAYIFVFESLSYHLLTSSPSVFIIMKFSISASILALAASAVHAQAPQNQTGPFFLHITGKDNKTIDGYGGACHAGAAIEGLCFDNGPRPDGDHLNYASFYFNYTGDQDVDGSEVGVLSWNLQLASGSDPAFVPSPMSFTFPTTSNVAQPMFGTSSSTGGQPVGFDKDGKLFAYGYLDDSTFQPGVPPNPSSQAKAYYNWFVCWQSFSAYYYNAVGWATSLPPHNPTCQAVEIHQVLI</sequence>
<dbReference type="EMBL" id="JAPCWZ010000002">
    <property type="protein sequence ID" value="KAK8877499.1"/>
    <property type="molecule type" value="Genomic_DNA"/>
</dbReference>
<reference evidence="1 2" key="1">
    <citation type="journal article" date="2024" name="IMA Fungus">
        <title>Apiospora arundinis, a panoply of carbohydrate-active enzymes and secondary metabolites.</title>
        <authorList>
            <person name="Sorensen T."/>
            <person name="Petersen C."/>
            <person name="Muurmann A.T."/>
            <person name="Christiansen J.V."/>
            <person name="Brundto M.L."/>
            <person name="Overgaard C.K."/>
            <person name="Boysen A.T."/>
            <person name="Wollenberg R.D."/>
            <person name="Larsen T.O."/>
            <person name="Sorensen J.L."/>
            <person name="Nielsen K.L."/>
            <person name="Sondergaard T.E."/>
        </authorList>
    </citation>
    <scope>NUCLEOTIDE SEQUENCE [LARGE SCALE GENOMIC DNA]</scope>
    <source>
        <strain evidence="1 2">AAU 773</strain>
    </source>
</reference>
<proteinExistence type="predicted"/>
<gene>
    <name evidence="1" type="ORF">PGQ11_002445</name>
</gene>
<evidence type="ECO:0000313" key="1">
    <source>
        <dbReference type="EMBL" id="KAK8877499.1"/>
    </source>
</evidence>
<organism evidence="1 2">
    <name type="scientific">Apiospora arundinis</name>
    <dbReference type="NCBI Taxonomy" id="335852"/>
    <lineage>
        <taxon>Eukaryota</taxon>
        <taxon>Fungi</taxon>
        <taxon>Dikarya</taxon>
        <taxon>Ascomycota</taxon>
        <taxon>Pezizomycotina</taxon>
        <taxon>Sordariomycetes</taxon>
        <taxon>Xylariomycetidae</taxon>
        <taxon>Amphisphaeriales</taxon>
        <taxon>Apiosporaceae</taxon>
        <taxon>Apiospora</taxon>
    </lineage>
</organism>
<evidence type="ECO:0000313" key="2">
    <source>
        <dbReference type="Proteomes" id="UP001390339"/>
    </source>
</evidence>
<comment type="caution">
    <text evidence="1">The sequence shown here is derived from an EMBL/GenBank/DDBJ whole genome shotgun (WGS) entry which is preliminary data.</text>
</comment>
<protein>
    <submittedName>
        <fullName evidence="1">Uncharacterized protein</fullName>
    </submittedName>
</protein>